<evidence type="ECO:0000313" key="6">
    <source>
        <dbReference type="EMBL" id="MCR6545413.1"/>
    </source>
</evidence>
<evidence type="ECO:0000256" key="2">
    <source>
        <dbReference type="ARBA" id="ARBA00022679"/>
    </source>
</evidence>
<dbReference type="RefSeq" id="WP_089609309.1">
    <property type="nucleotide sequence ID" value="NZ_CP022121.1"/>
</dbReference>
<organism evidence="6 7">
    <name type="scientific">Dehalobacterium formicoaceticum</name>
    <dbReference type="NCBI Taxonomy" id="51515"/>
    <lineage>
        <taxon>Bacteria</taxon>
        <taxon>Bacillati</taxon>
        <taxon>Bacillota</taxon>
        <taxon>Clostridia</taxon>
        <taxon>Eubacteriales</taxon>
        <taxon>Peptococcaceae</taxon>
        <taxon>Dehalobacterium</taxon>
    </lineage>
</organism>
<keyword evidence="7" id="KW-1185">Reference proteome</keyword>
<dbReference type="InterPro" id="IPR034714">
    <property type="entry name" value="TagA_TarA"/>
</dbReference>
<keyword evidence="1 5" id="KW-0328">Glycosyltransferase</keyword>
<dbReference type="CDD" id="cd06533">
    <property type="entry name" value="Glyco_transf_WecG_TagA"/>
    <property type="match status" value="1"/>
</dbReference>
<evidence type="ECO:0000313" key="7">
    <source>
        <dbReference type="Proteomes" id="UP001524944"/>
    </source>
</evidence>
<dbReference type="PANTHER" id="PTHR34136:SF1">
    <property type="entry name" value="UDP-N-ACETYL-D-MANNOSAMINURONIC ACID TRANSFERASE"/>
    <property type="match status" value="1"/>
</dbReference>
<dbReference type="EMBL" id="JANPWE010000003">
    <property type="protein sequence ID" value="MCR6545413.1"/>
    <property type="molecule type" value="Genomic_DNA"/>
</dbReference>
<comment type="caution">
    <text evidence="6">The sequence shown here is derived from an EMBL/GenBank/DDBJ whole genome shotgun (WGS) entry which is preliminary data.</text>
</comment>
<dbReference type="Proteomes" id="UP001524944">
    <property type="component" value="Unassembled WGS sequence"/>
</dbReference>
<comment type="function">
    <text evidence="5">Catalyzes the conversion of GlcNAc-PP-undecaprenol into ManNAc-GlcNAc-PP-undecaprenol, the first committed lipid intermediate in the de novo synthesis of teichoic acid.</text>
</comment>
<comment type="catalytic activity">
    <reaction evidence="5">
        <text>UDP-N-acetyl-alpha-D-mannosamine + N-acetyl-alpha-D-glucosaminyl-di-trans,octa-cis-undecaprenyl diphosphate = N-acetyl-beta-D-mannosaminyl-(1-&gt;4)-N-acetyl-alpha-D-glucosaminyl di-trans,octa-cis-undecaprenyl diphosphate + UDP + H(+)</text>
        <dbReference type="Rhea" id="RHEA:16053"/>
        <dbReference type="ChEBI" id="CHEBI:15378"/>
        <dbReference type="ChEBI" id="CHEBI:58223"/>
        <dbReference type="ChEBI" id="CHEBI:62959"/>
        <dbReference type="ChEBI" id="CHEBI:68623"/>
        <dbReference type="ChEBI" id="CHEBI:132210"/>
        <dbReference type="EC" id="2.4.1.187"/>
    </reaction>
</comment>
<dbReference type="EC" id="2.4.1.187" evidence="5"/>
<evidence type="ECO:0000256" key="5">
    <source>
        <dbReference type="HAMAP-Rule" id="MF_02070"/>
    </source>
</evidence>
<accession>A0ABT1Y3G6</accession>
<evidence type="ECO:0000256" key="1">
    <source>
        <dbReference type="ARBA" id="ARBA00022676"/>
    </source>
</evidence>
<dbReference type="PANTHER" id="PTHR34136">
    <property type="match status" value="1"/>
</dbReference>
<dbReference type="Pfam" id="PF03808">
    <property type="entry name" value="Glyco_tran_WecG"/>
    <property type="match status" value="1"/>
</dbReference>
<comment type="pathway">
    <text evidence="5">Cell wall biogenesis; teichoic acid biosynthesis.</text>
</comment>
<comment type="similarity">
    <text evidence="5">Belongs to the glycosyltransferase 26 family. TagA/TarA subfamily.</text>
</comment>
<dbReference type="InterPro" id="IPR004629">
    <property type="entry name" value="WecG_TagA_CpsF"/>
</dbReference>
<keyword evidence="4 5" id="KW-0961">Cell wall biogenesis/degradation</keyword>
<name>A0ABT1Y3G6_9FIRM</name>
<dbReference type="HAMAP" id="MF_02070">
    <property type="entry name" value="TagA_TarA"/>
    <property type="match status" value="1"/>
</dbReference>
<dbReference type="NCBIfam" id="TIGR00696">
    <property type="entry name" value="wecG_tagA_cpsF"/>
    <property type="match status" value="1"/>
</dbReference>
<evidence type="ECO:0000256" key="4">
    <source>
        <dbReference type="ARBA" id="ARBA00023316"/>
    </source>
</evidence>
<proteinExistence type="inferred from homology"/>
<sequence length="255" mass="28693">MASLKILGVRVDKVDMLEALCLVDSYIQEGSFHHVITLNAEIIYQAQSNEELKDLINGADLVTPDGSGIVWAAGYLGEPVAERVTGIDLMLEICKQAHHNGWRIFLLGGAPGVAEEAAQALKKDQPNINIVGTHHGYFQQREEEAMLAQIRKAEPDLIFVALGAPRQEFWIRAHREQLPVKIAIGVGGSFDVVSGRVKRAPLWMQKMKLEWLARLLKEPWRFKRMLSLPKFVLMVIKSKSELEAKKKLEKKKKLP</sequence>
<gene>
    <name evidence="6" type="ORF">NVS47_07770</name>
</gene>
<keyword evidence="2 5" id="KW-0808">Transferase</keyword>
<evidence type="ECO:0000256" key="3">
    <source>
        <dbReference type="ARBA" id="ARBA00022944"/>
    </source>
</evidence>
<reference evidence="6 7" key="1">
    <citation type="submission" date="2022-08" db="EMBL/GenBank/DDBJ databases">
        <title>Proteogenomics of the novel Dehalobacterium formicoaceticum strain EZ94 highlights a key role of methyltransferases during anaerobic dichloromethane degradation.</title>
        <authorList>
            <person name="Wasmund K."/>
        </authorList>
    </citation>
    <scope>NUCLEOTIDE SEQUENCE [LARGE SCALE GENOMIC DNA]</scope>
    <source>
        <strain evidence="6 7">EZ94</strain>
    </source>
</reference>
<keyword evidence="3 5" id="KW-0777">Teichoic acid biosynthesis</keyword>
<protein>
    <recommendedName>
        <fullName evidence="5">N-acetylglucosaminyldiphosphoundecaprenol N-acetyl-beta-D-mannosaminyltransferase</fullName>
        <ecNumber evidence="5">2.4.1.187</ecNumber>
    </recommendedName>
    <alternativeName>
        <fullName evidence="5">N-acetylmannosaminyltransferase</fullName>
    </alternativeName>
    <alternativeName>
        <fullName evidence="5">UDP-N-acetylmannosamine transferase</fullName>
    </alternativeName>
    <alternativeName>
        <fullName evidence="5">UDP-N-acetylmannosamine:N-acetylglucosaminyl pyrophosphorylundecaprenol N-acetylmannosaminyltransferase</fullName>
    </alternativeName>
</protein>